<evidence type="ECO:0008006" key="3">
    <source>
        <dbReference type="Google" id="ProtNLM"/>
    </source>
</evidence>
<name>A0ABP7TID4_9BURK</name>
<evidence type="ECO:0000313" key="2">
    <source>
        <dbReference type="Proteomes" id="UP001501353"/>
    </source>
</evidence>
<evidence type="ECO:0000313" key="1">
    <source>
        <dbReference type="EMBL" id="GAA4026775.1"/>
    </source>
</evidence>
<accession>A0ABP7TID4</accession>
<comment type="caution">
    <text evidence="1">The sequence shown here is derived from an EMBL/GenBank/DDBJ whole genome shotgun (WGS) entry which is preliminary data.</text>
</comment>
<organism evidence="1 2">
    <name type="scientific">Actimicrobium antarcticum</name>
    <dbReference type="NCBI Taxonomy" id="1051899"/>
    <lineage>
        <taxon>Bacteria</taxon>
        <taxon>Pseudomonadati</taxon>
        <taxon>Pseudomonadota</taxon>
        <taxon>Betaproteobacteria</taxon>
        <taxon>Burkholderiales</taxon>
        <taxon>Oxalobacteraceae</taxon>
        <taxon>Actimicrobium</taxon>
    </lineage>
</organism>
<sequence>MPPESNPAIRADDAQAYHHAPDAASSSDATRCSTLERMPKWLICIPLAVQWIWLTLRYRSATLPSAANPAITSGGLVGEGKLEYFNHMGPVARAATADFCAVSTATLPDSVALLATLQVAGLSFPIIAKPDLGLCGYGVQRLDNLAQLLAYLAAFPPHETVVLQRYLSQEGEAGIFYARDPESGDARIIGLALRYFPRVIGDGLHTIGELIAVDPRARRLTRSSQHAGQFSINEIPAAGAVVRLATIGSTRVGGLYRNGASCITPSLSAAIDAIARDMPEFYCGRFDVRFDHLHELCAGRGFSIIEINGAGSEAIQAWDPDIGVIDGFRMIFAKQRVLFAIGDAMRRRGVKPIGLVALRALYRRQQHLISHYPPSN</sequence>
<keyword evidence="2" id="KW-1185">Reference proteome</keyword>
<protein>
    <recommendedName>
        <fullName evidence="3">ATP-grasp domain-containing protein</fullName>
    </recommendedName>
</protein>
<dbReference type="Proteomes" id="UP001501353">
    <property type="component" value="Unassembled WGS sequence"/>
</dbReference>
<proteinExistence type="predicted"/>
<dbReference type="SUPFAM" id="SSF56059">
    <property type="entry name" value="Glutathione synthetase ATP-binding domain-like"/>
    <property type="match status" value="1"/>
</dbReference>
<reference evidence="2" key="1">
    <citation type="journal article" date="2019" name="Int. J. Syst. Evol. Microbiol.">
        <title>The Global Catalogue of Microorganisms (GCM) 10K type strain sequencing project: providing services to taxonomists for standard genome sequencing and annotation.</title>
        <authorList>
            <consortium name="The Broad Institute Genomics Platform"/>
            <consortium name="The Broad Institute Genome Sequencing Center for Infectious Disease"/>
            <person name="Wu L."/>
            <person name="Ma J."/>
        </authorList>
    </citation>
    <scope>NUCLEOTIDE SEQUENCE [LARGE SCALE GENOMIC DNA]</scope>
    <source>
        <strain evidence="2">JCM 16673</strain>
    </source>
</reference>
<gene>
    <name evidence="1" type="ORF">GCM10022212_26000</name>
</gene>
<dbReference type="EMBL" id="BAAAZE010000010">
    <property type="protein sequence ID" value="GAA4026775.1"/>
    <property type="molecule type" value="Genomic_DNA"/>
</dbReference>
<dbReference type="RefSeq" id="WP_344763785.1">
    <property type="nucleotide sequence ID" value="NZ_BAAAZE010000010.1"/>
</dbReference>